<dbReference type="PANTHER" id="PTHR13966:SF19">
    <property type="entry name" value="NUCLEASE EXOG, MITOCHONDRIAL"/>
    <property type="match status" value="1"/>
</dbReference>
<dbReference type="InterPro" id="IPR044929">
    <property type="entry name" value="DNA/RNA_non-sp_Endonuclease_sf"/>
</dbReference>
<evidence type="ECO:0000259" key="7">
    <source>
        <dbReference type="SMART" id="SM00892"/>
    </source>
</evidence>
<sequence>MFLFSVTLVLTLQFSFLSGAPSATECEIDPFSANAPLLIENGKSSIIYPQYGERTIRFPAGHVVELSCPQREVLTNGESSGSIVVATCVSGGRFKMNGQTFNWEKIVCSGVPVSTSRITNGKCGKNGQSAEIGFNLDNSRFLTTMEICFDTVKQIALYSHFEMSSTISISSSDTPRPQFHEDSGFYHLNGEKVNNLYVRKGQRKTINGLLGLSTDSVKYIQNGVLYLARGHLTARADFVYAAEENSTFKYINAAPQWQSINAANWKQVEMDTRNYANAHKVGLQVWTGTYGVASLPHEKTGKDIELYLYANSDYSAIPVPALYWKIVYNPVNKRGIVLIGVNNPFLKEEQMKKYIICRDVSDSVSWLKWKKSNIAHGYSYACTVPDFRKVVTYAPSLTVSGLLDT</sequence>
<keyword evidence="2" id="KW-0540">Nuclease</keyword>
<name>A0A1L2YZC1_LEPDE</name>
<feature type="chain" id="PRO_5012205199" evidence="6">
    <location>
        <begin position="20"/>
        <end position="405"/>
    </location>
</feature>
<evidence type="ECO:0000256" key="6">
    <source>
        <dbReference type="SAM" id="SignalP"/>
    </source>
</evidence>
<proteinExistence type="evidence at transcript level"/>
<feature type="signal peptide" evidence="6">
    <location>
        <begin position="1"/>
        <end position="19"/>
    </location>
</feature>
<dbReference type="GO" id="GO:0005743">
    <property type="term" value="C:mitochondrial inner membrane"/>
    <property type="evidence" value="ECO:0007669"/>
    <property type="project" value="TreeGrafter"/>
</dbReference>
<dbReference type="GO" id="GO:0000014">
    <property type="term" value="F:single-stranded DNA endodeoxyribonuclease activity"/>
    <property type="evidence" value="ECO:0007669"/>
    <property type="project" value="TreeGrafter"/>
</dbReference>
<dbReference type="GO" id="GO:0046872">
    <property type="term" value="F:metal ion binding"/>
    <property type="evidence" value="ECO:0007669"/>
    <property type="project" value="UniProtKB-KW"/>
</dbReference>
<keyword evidence="3" id="KW-0378">Hydrolase</keyword>
<dbReference type="GO" id="GO:0003676">
    <property type="term" value="F:nucleic acid binding"/>
    <property type="evidence" value="ECO:0007669"/>
    <property type="project" value="InterPro"/>
</dbReference>
<evidence type="ECO:0000256" key="5">
    <source>
        <dbReference type="PIRSR" id="PIRSR640255-2"/>
    </source>
</evidence>
<dbReference type="GO" id="GO:0006309">
    <property type="term" value="P:apoptotic DNA fragmentation"/>
    <property type="evidence" value="ECO:0007669"/>
    <property type="project" value="TreeGrafter"/>
</dbReference>
<evidence type="ECO:0000256" key="4">
    <source>
        <dbReference type="PIRSR" id="PIRSR640255-1"/>
    </source>
</evidence>
<dbReference type="PANTHER" id="PTHR13966">
    <property type="entry name" value="ENDONUCLEASE RELATED"/>
    <property type="match status" value="1"/>
</dbReference>
<dbReference type="EMBL" id="KX652406">
    <property type="protein sequence ID" value="APF31792.1"/>
    <property type="molecule type" value="mRNA"/>
</dbReference>
<reference evidence="8" key="1">
    <citation type="submission" date="2016-08" db="EMBL/GenBank/DDBJ databases">
        <title>Knockdown of nuclease activity enhances RNAi efficiency in the Colorado potato beetle, Leptinotarsa decemlineata.</title>
        <authorList>
            <person name="Spit J."/>
            <person name="Philips A."/>
            <person name="Wynant N."/>
            <person name="Plaetinck G."/>
            <person name="Vanden Broeck J."/>
        </authorList>
    </citation>
    <scope>NUCLEOTIDE SEQUENCE</scope>
</reference>
<dbReference type="FunFam" id="3.40.570.10:FF:000007">
    <property type="entry name" value="Alkaline nuclease"/>
    <property type="match status" value="1"/>
</dbReference>
<feature type="active site" description="Proton acceptor" evidence="4">
    <location>
        <position position="231"/>
    </location>
</feature>
<protein>
    <submittedName>
        <fullName evidence="8">DNA/RNA non-specific nuclease 1</fullName>
    </submittedName>
</protein>
<dbReference type="InterPro" id="IPR001604">
    <property type="entry name" value="Endo_G_ENPP1-like_dom"/>
</dbReference>
<feature type="binding site" evidence="5">
    <location>
        <position position="261"/>
    </location>
    <ligand>
        <name>Mg(2+)</name>
        <dbReference type="ChEBI" id="CHEBI:18420"/>
        <note>catalytic</note>
    </ligand>
</feature>
<comment type="similarity">
    <text evidence="1">Belongs to the DNA/RNA non-specific endonuclease family.</text>
</comment>
<dbReference type="AlphaFoldDB" id="A0A1L2YZC1"/>
<evidence type="ECO:0000313" key="8">
    <source>
        <dbReference type="EMBL" id="APF31792.1"/>
    </source>
</evidence>
<evidence type="ECO:0000256" key="1">
    <source>
        <dbReference type="ARBA" id="ARBA00010052"/>
    </source>
</evidence>
<dbReference type="GO" id="GO:0005634">
    <property type="term" value="C:nucleus"/>
    <property type="evidence" value="ECO:0007669"/>
    <property type="project" value="TreeGrafter"/>
</dbReference>
<keyword evidence="3" id="KW-0255">Endonuclease</keyword>
<dbReference type="InterPro" id="IPR040255">
    <property type="entry name" value="Non-specific_endonuclease"/>
</dbReference>
<keyword evidence="6" id="KW-0732">Signal</keyword>
<accession>A0A1L2YZC1</accession>
<dbReference type="SUPFAM" id="SSF54060">
    <property type="entry name" value="His-Me finger endonucleases"/>
    <property type="match status" value="1"/>
</dbReference>
<dbReference type="OrthoDB" id="5960141at2759"/>
<dbReference type="Gene3D" id="3.40.570.10">
    <property type="entry name" value="Extracellular Endonuclease, subunit A"/>
    <property type="match status" value="1"/>
</dbReference>
<evidence type="ECO:0000256" key="3">
    <source>
        <dbReference type="ARBA" id="ARBA00022759"/>
    </source>
</evidence>
<dbReference type="SMART" id="SM00892">
    <property type="entry name" value="Endonuclease_NS"/>
    <property type="match status" value="1"/>
</dbReference>
<dbReference type="Pfam" id="PF01223">
    <property type="entry name" value="Endonuclease_NS"/>
    <property type="match status" value="1"/>
</dbReference>
<dbReference type="GO" id="GO:0004521">
    <property type="term" value="F:RNA endonuclease activity"/>
    <property type="evidence" value="ECO:0007669"/>
    <property type="project" value="TreeGrafter"/>
</dbReference>
<dbReference type="InterPro" id="IPR044925">
    <property type="entry name" value="His-Me_finger_sf"/>
</dbReference>
<feature type="domain" description="DNA/RNA non-specific endonuclease/pyrophosphatase/phosphodiesterase" evidence="7">
    <location>
        <begin position="141"/>
        <end position="387"/>
    </location>
</feature>
<evidence type="ECO:0000256" key="2">
    <source>
        <dbReference type="ARBA" id="ARBA00022722"/>
    </source>
</evidence>
<organism evidence="8">
    <name type="scientific">Leptinotarsa decemlineata</name>
    <name type="common">Colorado potato beetle</name>
    <name type="synonym">Doryphora decemlineata</name>
    <dbReference type="NCBI Taxonomy" id="7539"/>
    <lineage>
        <taxon>Eukaryota</taxon>
        <taxon>Metazoa</taxon>
        <taxon>Ecdysozoa</taxon>
        <taxon>Arthropoda</taxon>
        <taxon>Hexapoda</taxon>
        <taxon>Insecta</taxon>
        <taxon>Pterygota</taxon>
        <taxon>Neoptera</taxon>
        <taxon>Endopterygota</taxon>
        <taxon>Coleoptera</taxon>
        <taxon>Polyphaga</taxon>
        <taxon>Cucujiformia</taxon>
        <taxon>Chrysomeloidea</taxon>
        <taxon>Chrysomelidae</taxon>
        <taxon>Chrysomelinae</taxon>
        <taxon>Doryphorini</taxon>
        <taxon>Leptinotarsa</taxon>
    </lineage>
</organism>
<keyword evidence="5" id="KW-0479">Metal-binding</keyword>